<dbReference type="GO" id="GO:0016592">
    <property type="term" value="C:mediator complex"/>
    <property type="evidence" value="ECO:0007669"/>
    <property type="project" value="TreeGrafter"/>
</dbReference>
<feature type="compositionally biased region" description="Low complexity" evidence="1">
    <location>
        <begin position="372"/>
        <end position="393"/>
    </location>
</feature>
<gene>
    <name evidence="2" type="ORF">Rsub_10826</name>
</gene>
<comment type="caution">
    <text evidence="2">The sequence shown here is derived from an EMBL/GenBank/DDBJ whole genome shotgun (WGS) entry which is preliminary data.</text>
</comment>
<evidence type="ECO:0000256" key="1">
    <source>
        <dbReference type="SAM" id="MobiDB-lite"/>
    </source>
</evidence>
<sequence>MEADGAAWPNRGETLFLHASTPGGASGMQPPPPRGARSAAAMNDDPRRPAYLGGLFADAQPLSPTDLLQPPQKRARSGGPQQPPQQAASPNPHAPPALFVSEPSSGFSPRGPLSPLDGRLRRSSVMSSSTVAPYLPPISPLNLGGFDLAAAPQQQPRQQQHQHQHQQSRGKQASLRLAPLDVEAAAAGLASTMGPGGLTPHLGEAITPGRLLLGSPVDLGDSLERAVDVAAELGLLSNGSDMCGLLASPEAVGLTSPRGMMLASLRDIVLASPLGIGFLGGTGGAAGTAGAAVGGGAGITGASLARTLAGELSPLATPLFATNAPRLSWAAARRDSNARTSLLSAATPAPELAAWVPCSAVSTGGSGGSGDAQPPWLAAAGQQQQQQQQQQFAGSGGPGGVLLLDAQRGTSKGPSRRPQLAGIRNLKARQRSGELPPLQHQHQQAQQQQAQQQQDDTSNWQQHDQQLRSAAVPERKPWHGRSGVPAELLRELAAVRKPAPPAMLDTIERVWECAGRLR</sequence>
<dbReference type="GO" id="GO:0003713">
    <property type="term" value="F:transcription coactivator activity"/>
    <property type="evidence" value="ECO:0007669"/>
    <property type="project" value="TreeGrafter"/>
</dbReference>
<dbReference type="PANTHER" id="PTHR46007">
    <property type="entry name" value="MEDIATOR OF RNA POLYMERASE II TRANSCRIPTION SUBUNIT 12"/>
    <property type="match status" value="1"/>
</dbReference>
<dbReference type="AlphaFoldDB" id="A0A2V0PMN5"/>
<feature type="region of interest" description="Disordered" evidence="1">
    <location>
        <begin position="1"/>
        <end position="120"/>
    </location>
</feature>
<feature type="region of interest" description="Disordered" evidence="1">
    <location>
        <begin position="363"/>
        <end position="422"/>
    </location>
</feature>
<feature type="compositionally biased region" description="Low complexity" evidence="1">
    <location>
        <begin position="439"/>
        <end position="454"/>
    </location>
</feature>
<keyword evidence="3" id="KW-1185">Reference proteome</keyword>
<feature type="region of interest" description="Disordered" evidence="1">
    <location>
        <begin position="151"/>
        <end position="173"/>
    </location>
</feature>
<feature type="region of interest" description="Disordered" evidence="1">
    <location>
        <begin position="434"/>
        <end position="481"/>
    </location>
</feature>
<accession>A0A2V0PMN5</accession>
<organism evidence="2 3">
    <name type="scientific">Raphidocelis subcapitata</name>
    <dbReference type="NCBI Taxonomy" id="307507"/>
    <lineage>
        <taxon>Eukaryota</taxon>
        <taxon>Viridiplantae</taxon>
        <taxon>Chlorophyta</taxon>
        <taxon>core chlorophytes</taxon>
        <taxon>Chlorophyceae</taxon>
        <taxon>CS clade</taxon>
        <taxon>Sphaeropleales</taxon>
        <taxon>Selenastraceae</taxon>
        <taxon>Raphidocelis</taxon>
    </lineage>
</organism>
<proteinExistence type="predicted"/>
<name>A0A2V0PMN5_9CHLO</name>
<dbReference type="InParanoid" id="A0A2V0PMN5"/>
<dbReference type="InterPro" id="IPR051647">
    <property type="entry name" value="Mediator_comp_sub12"/>
</dbReference>
<dbReference type="GO" id="GO:0045944">
    <property type="term" value="P:positive regulation of transcription by RNA polymerase II"/>
    <property type="evidence" value="ECO:0007669"/>
    <property type="project" value="TreeGrafter"/>
</dbReference>
<reference evidence="2 3" key="1">
    <citation type="journal article" date="2018" name="Sci. Rep.">
        <title>Raphidocelis subcapitata (=Pseudokirchneriella subcapitata) provides an insight into genome evolution and environmental adaptations in the Sphaeropleales.</title>
        <authorList>
            <person name="Suzuki S."/>
            <person name="Yamaguchi H."/>
            <person name="Nakajima N."/>
            <person name="Kawachi M."/>
        </authorList>
    </citation>
    <scope>NUCLEOTIDE SEQUENCE [LARGE SCALE GENOMIC DNA]</scope>
    <source>
        <strain evidence="2 3">NIES-35</strain>
    </source>
</reference>
<evidence type="ECO:0000313" key="2">
    <source>
        <dbReference type="EMBL" id="GBF98637.1"/>
    </source>
</evidence>
<feature type="compositionally biased region" description="Polar residues" evidence="1">
    <location>
        <begin position="455"/>
        <end position="468"/>
    </location>
</feature>
<dbReference type="EMBL" id="BDRX01000130">
    <property type="protein sequence ID" value="GBF98637.1"/>
    <property type="molecule type" value="Genomic_DNA"/>
</dbReference>
<evidence type="ECO:0000313" key="3">
    <source>
        <dbReference type="Proteomes" id="UP000247498"/>
    </source>
</evidence>
<protein>
    <submittedName>
        <fullName evidence="2">Uncharacterized protein</fullName>
    </submittedName>
</protein>
<dbReference type="PANTHER" id="PTHR46007:SF11">
    <property type="entry name" value="MEDIATOR OF RNA POLYMERASE II TRANSCRIPTION SUBUNIT 12"/>
    <property type="match status" value="1"/>
</dbReference>
<dbReference type="Proteomes" id="UP000247498">
    <property type="component" value="Unassembled WGS sequence"/>
</dbReference>